<dbReference type="GeneID" id="9039155"/>
<keyword evidence="9" id="KW-1185">Reference proteome</keyword>
<proteinExistence type="predicted"/>
<dbReference type="SUPFAM" id="SSF90229">
    <property type="entry name" value="CCCH zinc finger"/>
    <property type="match status" value="3"/>
</dbReference>
<keyword evidence="2" id="KW-0677">Repeat</keyword>
<feature type="domain" description="C3H1-type" evidence="7">
    <location>
        <begin position="106"/>
        <end position="133"/>
    </location>
</feature>
<feature type="zinc finger region" description="C3H1-type" evidence="5">
    <location>
        <begin position="142"/>
        <end position="168"/>
    </location>
</feature>
<dbReference type="Pfam" id="PF00642">
    <property type="entry name" value="zf-CCCH"/>
    <property type="match status" value="2"/>
</dbReference>
<feature type="region of interest" description="Disordered" evidence="6">
    <location>
        <begin position="400"/>
        <end position="424"/>
    </location>
</feature>
<dbReference type="PANTHER" id="PTHR12547">
    <property type="entry name" value="CCCH ZINC FINGER/TIS11-RELATED"/>
    <property type="match status" value="1"/>
</dbReference>
<feature type="zinc finger region" description="C3H1-type" evidence="5">
    <location>
        <begin position="71"/>
        <end position="98"/>
    </location>
</feature>
<name>C5KXP6_PERM5</name>
<dbReference type="GO" id="GO:0003729">
    <property type="term" value="F:mRNA binding"/>
    <property type="evidence" value="ECO:0007669"/>
    <property type="project" value="InterPro"/>
</dbReference>
<reference evidence="8 9" key="1">
    <citation type="submission" date="2008-07" db="EMBL/GenBank/DDBJ databases">
        <authorList>
            <person name="El-Sayed N."/>
            <person name="Caler E."/>
            <person name="Inman J."/>
            <person name="Amedeo P."/>
            <person name="Hass B."/>
            <person name="Wortman J."/>
        </authorList>
    </citation>
    <scope>NUCLEOTIDE SEQUENCE [LARGE SCALE GENOMIC DNA]</scope>
    <source>
        <strain evidence="9">ATCC 50983 / TXsc</strain>
    </source>
</reference>
<feature type="zinc finger region" description="C3H1-type" evidence="5">
    <location>
        <begin position="106"/>
        <end position="133"/>
    </location>
</feature>
<dbReference type="InterPro" id="IPR045877">
    <property type="entry name" value="ZFP36-like"/>
</dbReference>
<dbReference type="InParanoid" id="C5KXP6"/>
<keyword evidence="3 5" id="KW-0863">Zinc-finger</keyword>
<dbReference type="RefSeq" id="XP_002778975.1">
    <property type="nucleotide sequence ID" value="XM_002778929.1"/>
</dbReference>
<dbReference type="InterPro" id="IPR000571">
    <property type="entry name" value="Znf_CCCH"/>
</dbReference>
<dbReference type="EMBL" id="GG677256">
    <property type="protein sequence ID" value="EER10770.1"/>
    <property type="molecule type" value="Genomic_DNA"/>
</dbReference>
<evidence type="ECO:0000256" key="3">
    <source>
        <dbReference type="ARBA" id="ARBA00022771"/>
    </source>
</evidence>
<dbReference type="Proteomes" id="UP000007800">
    <property type="component" value="Unassembled WGS sequence"/>
</dbReference>
<dbReference type="OrthoDB" id="415459at2759"/>
<evidence type="ECO:0000256" key="6">
    <source>
        <dbReference type="SAM" id="MobiDB-lite"/>
    </source>
</evidence>
<feature type="compositionally biased region" description="Pro residues" evidence="6">
    <location>
        <begin position="411"/>
        <end position="424"/>
    </location>
</feature>
<dbReference type="InterPro" id="IPR036855">
    <property type="entry name" value="Znf_CCCH_sf"/>
</dbReference>
<dbReference type="AlphaFoldDB" id="C5KXP6"/>
<dbReference type="GO" id="GO:0008270">
    <property type="term" value="F:zinc ion binding"/>
    <property type="evidence" value="ECO:0007669"/>
    <property type="project" value="UniProtKB-KW"/>
</dbReference>
<keyword evidence="4 5" id="KW-0862">Zinc</keyword>
<feature type="domain" description="C3H1-type" evidence="7">
    <location>
        <begin position="71"/>
        <end position="98"/>
    </location>
</feature>
<evidence type="ECO:0000256" key="4">
    <source>
        <dbReference type="ARBA" id="ARBA00022833"/>
    </source>
</evidence>
<keyword evidence="1 5" id="KW-0479">Metal-binding</keyword>
<dbReference type="SMART" id="SM00356">
    <property type="entry name" value="ZnF_C3H1"/>
    <property type="match status" value="3"/>
</dbReference>
<protein>
    <submittedName>
        <fullName evidence="8">Protein TIS11, putative</fullName>
    </submittedName>
</protein>
<dbReference type="Gene3D" id="4.10.1000.10">
    <property type="entry name" value="Zinc finger, CCCH-type"/>
    <property type="match status" value="3"/>
</dbReference>
<evidence type="ECO:0000256" key="5">
    <source>
        <dbReference type="PROSITE-ProRule" id="PRU00723"/>
    </source>
</evidence>
<gene>
    <name evidence="8" type="ORF">Pmar_PMAR000814</name>
</gene>
<evidence type="ECO:0000256" key="2">
    <source>
        <dbReference type="ARBA" id="ARBA00022737"/>
    </source>
</evidence>
<accession>C5KXP6</accession>
<evidence type="ECO:0000313" key="8">
    <source>
        <dbReference type="EMBL" id="EER10770.1"/>
    </source>
</evidence>
<evidence type="ECO:0000259" key="7">
    <source>
        <dbReference type="PROSITE" id="PS50103"/>
    </source>
</evidence>
<evidence type="ECO:0000256" key="1">
    <source>
        <dbReference type="ARBA" id="ARBA00022723"/>
    </source>
</evidence>
<feature type="compositionally biased region" description="Basic and acidic residues" evidence="6">
    <location>
        <begin position="56"/>
        <end position="67"/>
    </location>
</feature>
<dbReference type="PANTHER" id="PTHR12547:SF18">
    <property type="entry name" value="PROTEIN TIS11"/>
    <property type="match status" value="1"/>
</dbReference>
<feature type="domain" description="C3H1-type" evidence="7">
    <location>
        <begin position="142"/>
        <end position="168"/>
    </location>
</feature>
<evidence type="ECO:0000313" key="9">
    <source>
        <dbReference type="Proteomes" id="UP000007800"/>
    </source>
</evidence>
<dbReference type="PROSITE" id="PS50103">
    <property type="entry name" value="ZF_C3H1"/>
    <property type="match status" value="3"/>
</dbReference>
<feature type="compositionally biased region" description="Polar residues" evidence="6">
    <location>
        <begin position="18"/>
        <end position="27"/>
    </location>
</feature>
<organism evidence="9">
    <name type="scientific">Perkinsus marinus (strain ATCC 50983 / TXsc)</name>
    <dbReference type="NCBI Taxonomy" id="423536"/>
    <lineage>
        <taxon>Eukaryota</taxon>
        <taxon>Sar</taxon>
        <taxon>Alveolata</taxon>
        <taxon>Perkinsozoa</taxon>
        <taxon>Perkinsea</taxon>
        <taxon>Perkinsida</taxon>
        <taxon>Perkinsidae</taxon>
        <taxon>Perkinsus</taxon>
    </lineage>
</organism>
<sequence>MTVQHSRGQTKLPGVGGFTTTRTTSSEYARPVVDGDAFEVNPSNMPTPPSSPESRSSQDEGKLGGRNREVFSKTRMCKFFLRGQCKHGSDCGYAHDWSELRQAPDLRKTKMCQLYRKGQCPNGADCAYAHSRDELRATADVYKTSLCRFWMNGSCNAGSKCRHAHGAHELRTRVPTAAGTDAVLTASTTNRLAEVAAANEDPDLMATAASLAASQKAALGSTMAMNDYLEQANLLEQIAKTLEQLNETTGSSGFTAGDEVTLRLRSYTGGRDMVAALLDDPPVEAPSVTNTLPTVPMPGLDVAAPVFVPRKSISSISNEQLQQLQSIIEEAGYNLPSAAATTPLKGPAASPESAFAPAVADSRPRGFSGWKPYEPSNVNSRRLSQIATILEAKRRLSSFSLAPPGVMPGQNLPPMPSPNRGPLA</sequence>
<feature type="region of interest" description="Disordered" evidence="6">
    <location>
        <begin position="1"/>
        <end position="67"/>
    </location>
</feature>